<evidence type="ECO:0000256" key="4">
    <source>
        <dbReference type="ARBA" id="ARBA00022723"/>
    </source>
</evidence>
<dbReference type="GO" id="GO:0005506">
    <property type="term" value="F:iron ion binding"/>
    <property type="evidence" value="ECO:0007669"/>
    <property type="project" value="InterPro"/>
</dbReference>
<dbReference type="PROSITE" id="PS00086">
    <property type="entry name" value="CYTOCHROME_P450"/>
    <property type="match status" value="2"/>
</dbReference>
<comment type="cofactor">
    <cofactor evidence="1 8">
        <name>heme</name>
        <dbReference type="ChEBI" id="CHEBI:30413"/>
    </cofactor>
</comment>
<dbReference type="Gene3D" id="1.10.630.10">
    <property type="entry name" value="Cytochrome P450"/>
    <property type="match status" value="2"/>
</dbReference>
<dbReference type="AlphaFoldDB" id="A0A0E0EC50"/>
<dbReference type="GO" id="GO:0016125">
    <property type="term" value="P:sterol metabolic process"/>
    <property type="evidence" value="ECO:0007669"/>
    <property type="project" value="TreeGrafter"/>
</dbReference>
<evidence type="ECO:0000256" key="7">
    <source>
        <dbReference type="ARBA" id="ARBA00023004"/>
    </source>
</evidence>
<keyword evidence="3" id="KW-0812">Transmembrane</keyword>
<feature type="binding site" description="axial binding residue" evidence="8">
    <location>
        <position position="318"/>
    </location>
    <ligand>
        <name>heme</name>
        <dbReference type="ChEBI" id="CHEBI:30413"/>
    </ligand>
    <ligandPart>
        <name>Fe</name>
        <dbReference type="ChEBI" id="CHEBI:18248"/>
    </ligandPart>
</feature>
<keyword evidence="4 8" id="KW-0479">Metal-binding</keyword>
<dbReference type="CDD" id="cd11043">
    <property type="entry name" value="CYP90-like"/>
    <property type="match status" value="2"/>
</dbReference>
<evidence type="ECO:0008006" key="11">
    <source>
        <dbReference type="Google" id="ProtNLM"/>
    </source>
</evidence>
<dbReference type="PANTHER" id="PTHR24286">
    <property type="entry name" value="CYTOCHROME P450 26"/>
    <property type="match status" value="1"/>
</dbReference>
<evidence type="ECO:0000256" key="8">
    <source>
        <dbReference type="PIRSR" id="PIRSR602401-1"/>
    </source>
</evidence>
<comment type="similarity">
    <text evidence="2">Belongs to the cytochrome P450 family.</text>
</comment>
<proteinExistence type="inferred from homology"/>
<accession>A0A0E0EC50</accession>
<dbReference type="Gramene" id="OMERI07G13250.3">
    <property type="protein sequence ID" value="OMERI07G13250.3"/>
    <property type="gene ID" value="OMERI07G13250"/>
</dbReference>
<dbReference type="SUPFAM" id="SSF48264">
    <property type="entry name" value="Cytochrome P450"/>
    <property type="match status" value="2"/>
</dbReference>
<reference evidence="9" key="1">
    <citation type="submission" date="2015-04" db="UniProtKB">
        <authorList>
            <consortium name="EnsemblPlants"/>
        </authorList>
    </citation>
    <scope>IDENTIFICATION</scope>
</reference>
<dbReference type="EnsemblPlants" id="OMERI07G13250.3">
    <property type="protein sequence ID" value="OMERI07G13250.3"/>
    <property type="gene ID" value="OMERI07G13250"/>
</dbReference>
<dbReference type="Proteomes" id="UP000008021">
    <property type="component" value="Chromosome 7"/>
</dbReference>
<name>A0A0E0EC50_9ORYZ</name>
<dbReference type="InterPro" id="IPR017972">
    <property type="entry name" value="Cyt_P450_CS"/>
</dbReference>
<keyword evidence="7 8" id="KW-0408">Iron</keyword>
<evidence type="ECO:0000256" key="3">
    <source>
        <dbReference type="ARBA" id="ARBA00022692"/>
    </source>
</evidence>
<dbReference type="InterPro" id="IPR001128">
    <property type="entry name" value="Cyt_P450"/>
</dbReference>
<evidence type="ECO:0000313" key="10">
    <source>
        <dbReference type="Proteomes" id="UP000008021"/>
    </source>
</evidence>
<keyword evidence="10" id="KW-1185">Reference proteome</keyword>
<evidence type="ECO:0000256" key="2">
    <source>
        <dbReference type="ARBA" id="ARBA00010617"/>
    </source>
</evidence>
<evidence type="ECO:0000256" key="1">
    <source>
        <dbReference type="ARBA" id="ARBA00001971"/>
    </source>
</evidence>
<evidence type="ECO:0000256" key="6">
    <source>
        <dbReference type="ARBA" id="ARBA00023002"/>
    </source>
</evidence>
<dbReference type="InterPro" id="IPR036396">
    <property type="entry name" value="Cyt_P450_sf"/>
</dbReference>
<keyword evidence="5" id="KW-1133">Transmembrane helix</keyword>
<protein>
    <recommendedName>
        <fullName evidence="11">Cytochrome P450</fullName>
    </recommendedName>
</protein>
<dbReference type="PRINTS" id="PR00385">
    <property type="entry name" value="P450"/>
</dbReference>
<reference evidence="9" key="2">
    <citation type="submission" date="2018-05" db="EMBL/GenBank/DDBJ databases">
        <title>OmerRS3 (Oryza meridionalis Reference Sequence Version 3).</title>
        <authorList>
            <person name="Zhang J."/>
            <person name="Kudrna D."/>
            <person name="Lee S."/>
            <person name="Talag J."/>
            <person name="Welchert J."/>
            <person name="Wing R.A."/>
        </authorList>
    </citation>
    <scope>NUCLEOTIDE SEQUENCE [LARGE SCALE GENOMIC DNA]</scope>
    <source>
        <strain evidence="9">cv. OR44</strain>
    </source>
</reference>
<keyword evidence="6" id="KW-0560">Oxidoreductase</keyword>
<dbReference type="GO" id="GO:0020037">
    <property type="term" value="F:heme binding"/>
    <property type="evidence" value="ECO:0007669"/>
    <property type="project" value="InterPro"/>
</dbReference>
<organism evidence="9">
    <name type="scientific">Oryza meridionalis</name>
    <dbReference type="NCBI Taxonomy" id="40149"/>
    <lineage>
        <taxon>Eukaryota</taxon>
        <taxon>Viridiplantae</taxon>
        <taxon>Streptophyta</taxon>
        <taxon>Embryophyta</taxon>
        <taxon>Tracheophyta</taxon>
        <taxon>Spermatophyta</taxon>
        <taxon>Magnoliopsida</taxon>
        <taxon>Liliopsida</taxon>
        <taxon>Poales</taxon>
        <taxon>Poaceae</taxon>
        <taxon>BOP clade</taxon>
        <taxon>Oryzoideae</taxon>
        <taxon>Oryzeae</taxon>
        <taxon>Oryzinae</taxon>
        <taxon>Oryza</taxon>
    </lineage>
</organism>
<dbReference type="HOGENOM" id="CLU_005453_0_0_1"/>
<keyword evidence="5" id="KW-0472">Membrane</keyword>
<dbReference type="STRING" id="40149.A0A0E0EC50"/>
<dbReference type="Pfam" id="PF00067">
    <property type="entry name" value="p450"/>
    <property type="match status" value="2"/>
</dbReference>
<dbReference type="InterPro" id="IPR002401">
    <property type="entry name" value="Cyt_P450_E_grp-I"/>
</dbReference>
<evidence type="ECO:0000256" key="5">
    <source>
        <dbReference type="ARBA" id="ARBA00022989"/>
    </source>
</evidence>
<dbReference type="PANTHER" id="PTHR24286:SF152">
    <property type="entry name" value="OS07G0519100 PROTEIN"/>
    <property type="match status" value="1"/>
</dbReference>
<dbReference type="FunFam" id="1.10.630.10:FF:000022">
    <property type="entry name" value="Taxadiene 5-alpha hydroxylase"/>
    <property type="match status" value="2"/>
</dbReference>
<keyword evidence="8" id="KW-0349">Heme</keyword>
<evidence type="ECO:0000313" key="9">
    <source>
        <dbReference type="EnsemblPlants" id="OMERI07G13250.3"/>
    </source>
</evidence>
<sequence>MNLLSGRNILMLSGEELKQVRGALQNFLSPEMVIRYVSKMDEEVRRHVKVNWVGHKTVKVLPLAKRLTLDIICSVIFGQEAGSVREVLATDFPAMVKAALSIPVKIPFTRFSRGLSASQRIRKLLRGIAREREMLLQQQQAHGASAADNFFAYMLALRAEGAHSLTVEDIVDNAIFLLIAGYETTSVLITFMLWHLDKEPEVLAKITEEQDEIARNKGPGDALTWDDVSRMKYTWKVAMETLRTIPPIFGSFRTATRDIEYQGYHIPKGWMVFTAQSVTHLDASIFPEPSNFDPARFENNSSIPPYCFVPFGGGPRMCPGNEFARTETLVTMHYLVTQFRWKLCCKEESYKKDPSPTPLLGLPLTCKPPQKQSALLLALFIPILLHLVTRRKYASYNLPSGSLGFPLIGQTISLLRALRKNTDYQWYQDRIKKYGPVSKMSVFGSPTVLLTGPAANRFAFCNPDLIFTQTKALNALVGRSILMLSGEELKHVRSAVQGYLRPEMVTKYIWKMDKEVRRHIDLHWVGQKTLTVAPLAKRLTFNITCSVFFGEEAGPIREALATDFEALVKATLSIPVNIPFTKFNKGLSASWRIRKLLSRIAREREAALQQGRCSSTDDFFTYMIALRSEGTHLLTVEDIVDNAILLLTAGYETTSVLIIFLLRYLANEPDILGNITEEQEEIARNKGPNEPLTWDDVSRMKYTWKTVPPIFGSLRTAIKDIEYQGYHIPKGWQVFTAIIITHLDANFFDDPNKFNPARFHNQSSVPPYCFVPFGGGPRMCPGNEFARTETLVAMHYLVRQFRWKLCCKDEGYRKDPVPMPLLGLPIELETRSSP</sequence>
<dbReference type="GO" id="GO:0016705">
    <property type="term" value="F:oxidoreductase activity, acting on paired donors, with incorporation or reduction of molecular oxygen"/>
    <property type="evidence" value="ECO:0007669"/>
    <property type="project" value="InterPro"/>
</dbReference>
<dbReference type="GO" id="GO:0004497">
    <property type="term" value="F:monooxygenase activity"/>
    <property type="evidence" value="ECO:0007669"/>
    <property type="project" value="InterPro"/>
</dbReference>
<dbReference type="PRINTS" id="PR00463">
    <property type="entry name" value="EP450I"/>
</dbReference>